<evidence type="ECO:0000256" key="4">
    <source>
        <dbReference type="ARBA" id="ARBA00022538"/>
    </source>
</evidence>
<proteinExistence type="predicted"/>
<dbReference type="InterPro" id="IPR004772">
    <property type="entry name" value="TrkH"/>
</dbReference>
<name>A0ABW5F128_9BACL</name>
<dbReference type="Pfam" id="PF02386">
    <property type="entry name" value="TrkH"/>
    <property type="match status" value="1"/>
</dbReference>
<feature type="transmembrane region" description="Helical" evidence="10">
    <location>
        <begin position="417"/>
        <end position="437"/>
    </location>
</feature>
<evidence type="ECO:0000256" key="5">
    <source>
        <dbReference type="ARBA" id="ARBA00022692"/>
    </source>
</evidence>
<dbReference type="NCBIfam" id="TIGR00933">
    <property type="entry name" value="2a38"/>
    <property type="match status" value="1"/>
</dbReference>
<keyword evidence="9 10" id="KW-0472">Membrane</keyword>
<feature type="transmembrane region" description="Helical" evidence="10">
    <location>
        <begin position="85"/>
        <end position="109"/>
    </location>
</feature>
<feature type="transmembrane region" description="Helical" evidence="10">
    <location>
        <begin position="305"/>
        <end position="337"/>
    </location>
</feature>
<evidence type="ECO:0000313" key="11">
    <source>
        <dbReference type="EMBL" id="MFD2408254.1"/>
    </source>
</evidence>
<keyword evidence="4" id="KW-0633">Potassium transport</keyword>
<evidence type="ECO:0000256" key="3">
    <source>
        <dbReference type="ARBA" id="ARBA00022475"/>
    </source>
</evidence>
<feature type="transmembrane region" description="Helical" evidence="10">
    <location>
        <begin position="54"/>
        <end position="73"/>
    </location>
</feature>
<dbReference type="PANTHER" id="PTHR32024:SF1">
    <property type="entry name" value="KTR SYSTEM POTASSIUM UPTAKE PROTEIN B"/>
    <property type="match status" value="1"/>
</dbReference>
<keyword evidence="7 10" id="KW-1133">Transmembrane helix</keyword>
<evidence type="ECO:0000256" key="10">
    <source>
        <dbReference type="SAM" id="Phobius"/>
    </source>
</evidence>
<accession>A0ABW5F128</accession>
<comment type="caution">
    <text evidence="11">The sequence shown here is derived from an EMBL/GenBank/DDBJ whole genome shotgun (WGS) entry which is preliminary data.</text>
</comment>
<sequence>MRSLASPSSKITGFRFLKLAPPQILVLSFAAVILIGTLLLMLPVSSVPGQPLRFMDALFTATSAACVTGLAVVDTGTHLTGFGQAVILVLIQIGGLGFMTMATLFALVFRRRILLRDRLILQEAMNQSSMEGIVRLIRKVLLYSLVIEAAGALLLSIRWAVEMPLGRAVYYGVFHAVSMFNNAGFDLFGGHDHSLISYVGDPVINLVVMFLIISGGIGFIVISDLADFRRTRRLSLHSKVVLSMTAGLIVTGMVVIFIFEFTNSRTLGPLNLGSKLWASLFQSVAPRTAGANTLDITGLRQATQFFIVILMFIGASPGSTGGGIKTTTFTLMIGAVISMLRGREDIVLFRYRLAQERVFKALTITLLALLLIVTVSMMLSTTEGLPYLMILFETISAFANVGLSLGLTPELTQVGKILICLTMFAGRLGLLTLAYALGPRQGKLLYKYPEGKMIIG</sequence>
<evidence type="ECO:0000313" key="12">
    <source>
        <dbReference type="Proteomes" id="UP001597448"/>
    </source>
</evidence>
<dbReference type="Proteomes" id="UP001597448">
    <property type="component" value="Unassembled WGS sequence"/>
</dbReference>
<keyword evidence="5 10" id="KW-0812">Transmembrane</keyword>
<protein>
    <submittedName>
        <fullName evidence="11">TrkH family potassium uptake protein</fullName>
    </submittedName>
</protein>
<keyword evidence="12" id="KW-1185">Reference proteome</keyword>
<evidence type="ECO:0000256" key="2">
    <source>
        <dbReference type="ARBA" id="ARBA00022448"/>
    </source>
</evidence>
<dbReference type="RefSeq" id="WP_209994527.1">
    <property type="nucleotide sequence ID" value="NZ_JBHSVQ010000001.1"/>
</dbReference>
<keyword evidence="2" id="KW-0813">Transport</keyword>
<dbReference type="PANTHER" id="PTHR32024">
    <property type="entry name" value="TRK SYSTEM POTASSIUM UPTAKE PROTEIN TRKG-RELATED"/>
    <property type="match status" value="1"/>
</dbReference>
<feature type="transmembrane region" description="Helical" evidence="10">
    <location>
        <begin position="385"/>
        <end position="405"/>
    </location>
</feature>
<dbReference type="EMBL" id="JBHUKY010000001">
    <property type="protein sequence ID" value="MFD2408254.1"/>
    <property type="molecule type" value="Genomic_DNA"/>
</dbReference>
<feature type="transmembrane region" description="Helical" evidence="10">
    <location>
        <begin position="240"/>
        <end position="259"/>
    </location>
</feature>
<evidence type="ECO:0000256" key="1">
    <source>
        <dbReference type="ARBA" id="ARBA00004651"/>
    </source>
</evidence>
<evidence type="ECO:0000256" key="7">
    <source>
        <dbReference type="ARBA" id="ARBA00022989"/>
    </source>
</evidence>
<comment type="subcellular location">
    <subcellularLocation>
        <location evidence="1">Cell membrane</location>
        <topology evidence="1">Multi-pass membrane protein</topology>
    </subcellularLocation>
</comment>
<feature type="transmembrane region" description="Helical" evidence="10">
    <location>
        <begin position="140"/>
        <end position="161"/>
    </location>
</feature>
<gene>
    <name evidence="11" type="ORF">ACFSX3_00125</name>
</gene>
<keyword evidence="6" id="KW-0630">Potassium</keyword>
<keyword evidence="8" id="KW-0406">Ion transport</keyword>
<evidence type="ECO:0000256" key="9">
    <source>
        <dbReference type="ARBA" id="ARBA00023136"/>
    </source>
</evidence>
<feature type="transmembrane region" description="Helical" evidence="10">
    <location>
        <begin position="358"/>
        <end position="379"/>
    </location>
</feature>
<organism evidence="11 12">
    <name type="scientific">Paenibacillus rhizoplanae</name>
    <dbReference type="NCBI Taxonomy" id="1917181"/>
    <lineage>
        <taxon>Bacteria</taxon>
        <taxon>Bacillati</taxon>
        <taxon>Bacillota</taxon>
        <taxon>Bacilli</taxon>
        <taxon>Bacillales</taxon>
        <taxon>Paenibacillaceae</taxon>
        <taxon>Paenibacillus</taxon>
    </lineage>
</organism>
<evidence type="ECO:0000256" key="6">
    <source>
        <dbReference type="ARBA" id="ARBA00022958"/>
    </source>
</evidence>
<keyword evidence="3" id="KW-1003">Cell membrane</keyword>
<dbReference type="InterPro" id="IPR003445">
    <property type="entry name" value="Cat_transpt"/>
</dbReference>
<evidence type="ECO:0000256" key="8">
    <source>
        <dbReference type="ARBA" id="ARBA00023065"/>
    </source>
</evidence>
<feature type="transmembrane region" description="Helical" evidence="10">
    <location>
        <begin position="20"/>
        <end position="42"/>
    </location>
</feature>
<feature type="transmembrane region" description="Helical" evidence="10">
    <location>
        <begin position="203"/>
        <end position="228"/>
    </location>
</feature>
<reference evidence="12" key="1">
    <citation type="journal article" date="2019" name="Int. J. Syst. Evol. Microbiol.">
        <title>The Global Catalogue of Microorganisms (GCM) 10K type strain sequencing project: providing services to taxonomists for standard genome sequencing and annotation.</title>
        <authorList>
            <consortium name="The Broad Institute Genomics Platform"/>
            <consortium name="The Broad Institute Genome Sequencing Center for Infectious Disease"/>
            <person name="Wu L."/>
            <person name="Ma J."/>
        </authorList>
    </citation>
    <scope>NUCLEOTIDE SEQUENCE [LARGE SCALE GENOMIC DNA]</scope>
    <source>
        <strain evidence="12">CCM 8725</strain>
    </source>
</reference>